<dbReference type="InterPro" id="IPR032109">
    <property type="entry name" value="Big_3_5"/>
</dbReference>
<keyword evidence="2" id="KW-0964">Secreted</keyword>
<accession>A0A7K1FH40</accession>
<evidence type="ECO:0000256" key="5">
    <source>
        <dbReference type="SAM" id="MobiDB-lite"/>
    </source>
</evidence>
<feature type="transmembrane region" description="Helical" evidence="6">
    <location>
        <begin position="1125"/>
        <end position="1143"/>
    </location>
</feature>
<evidence type="ECO:0000313" key="8">
    <source>
        <dbReference type="EMBL" id="MTD13447.1"/>
    </source>
</evidence>
<feature type="compositionally biased region" description="Gly residues" evidence="5">
    <location>
        <begin position="465"/>
        <end position="475"/>
    </location>
</feature>
<evidence type="ECO:0000259" key="7">
    <source>
        <dbReference type="PROSITE" id="PS50847"/>
    </source>
</evidence>
<feature type="compositionally biased region" description="Gly residues" evidence="5">
    <location>
        <begin position="259"/>
        <end position="273"/>
    </location>
</feature>
<dbReference type="PROSITE" id="PS50847">
    <property type="entry name" value="GRAM_POS_ANCHORING"/>
    <property type="match status" value="1"/>
</dbReference>
<keyword evidence="1" id="KW-0134">Cell wall</keyword>
<keyword evidence="6" id="KW-0812">Transmembrane</keyword>
<evidence type="ECO:0000256" key="1">
    <source>
        <dbReference type="ARBA" id="ARBA00022512"/>
    </source>
</evidence>
<keyword evidence="6" id="KW-1133">Transmembrane helix</keyword>
<dbReference type="AlphaFoldDB" id="A0A7K1FH40"/>
<name>A0A7K1FH40_9ACTN</name>
<comment type="caution">
    <text evidence="8">The sequence shown here is derived from an EMBL/GenBank/DDBJ whole genome shotgun (WGS) entry which is preliminary data.</text>
</comment>
<keyword evidence="4" id="KW-0572">Peptidoglycan-anchor</keyword>
<gene>
    <name evidence="8" type="ORF">GIS00_05745</name>
</gene>
<sequence length="1150" mass="111920">MTYTVRYVGGVADGFTSHHPLRLSRERGAQVRPTATRPIRVLAAVGAALLVATAVPTSAAAAPAPTAAAAAPQAPAPQAPTDDVLGSGVPITSNQLTITPYYCDPKKPTQTWTVPDGVHSVYIEAVGGQGQTPNPDQTGIGGLGGQVTGGMNVTPGQVFQVQVGCHGTSEGGASAYAKGGAKGEGWSDLNDFGTIYSLGIDGGGGGGASAVSLEGDVLVVAAGGGGAAGSAPDCITSRGHEDHSFPYFIFCGGRPIEQGGNGGDGTSGTGDGSSQGTSGVNNPGGPTSGGEDCNAGRNGHDGKDFRVEGGGGAGGGGGGGYLGGCGGDAGIENAPDDPKQDRTKGSAGNGGGGGQSYAASSLNDATITAADDAGDGYVLFLTSAAGVVTQGFPYRSDHRTQTYCVPDGVDEIFVDALGAAGGGGGHDLPNTGVGGSGSGVQAVVKVTERTQLAIVVGEYGGPHGGFGDGSGGARGDAGSDDFVFDGAGGGGSTAVKQSTSDCSPGGPPGTVDDPGSLGSTSDLVVAAGGGGAGGEGNGNHGGDGGDGGNPAQEGDPGGDPDGGDSGCAGESPGNGCHSDKSGHAGSDGGGDGGAGGGGGGGLNGGGGGHGTHSADLGGGGGGGGGRSYVHDSPESVHYYHGPKGDLANADGRNNGKVDLIVPIASHRSQVQIVSGNNQTALPGATFAEPLVVRYVDAIDGVQPGKSLTVTVNGSTGATFADGSTSAQLTTDSSGEASISVLSGTEREAGQFTVTAAFADDPAHLIRTSEFTLLDSQYPTAVTVTSDTTASTSADGQAVTFTATATSPQRGNAPLVGASVQFAVDGIDVGDPVPTDVTGSVVSDPITTLLPGPHRITATVTPATLQQSTGTTSMTQVVTDQVVTELVLTSEDPAAIEGDQVSFTATVAARPAASPAGVVPVTAPVTGSVQFAVAGVPLGGPVPVTGNGTATSAPTVLTMPPGAVGGRQPIEVTATYAGTAAYVASQGTYTQYLRWQTTLDISSSEPYGTCCGTVTFQATIEGTWWAELYPAHTGTVQFFDGDQPLTTPIPLQEKAVTSPPVPVGTLGTGVSDITARYSGDTNYGAATSEVLHQIVIDVGGTDPGLGDPPPPTGPELAATGTPATDGTALGLVLLLTGGLALAIARRRTRSD</sequence>
<feature type="region of interest" description="Disordered" evidence="5">
    <location>
        <begin position="328"/>
        <end position="355"/>
    </location>
</feature>
<evidence type="ECO:0000256" key="4">
    <source>
        <dbReference type="ARBA" id="ARBA00023088"/>
    </source>
</evidence>
<feature type="compositionally biased region" description="Basic and acidic residues" evidence="5">
    <location>
        <begin position="298"/>
        <end position="307"/>
    </location>
</feature>
<dbReference type="Pfam" id="PF16640">
    <property type="entry name" value="Big_3_5"/>
    <property type="match status" value="1"/>
</dbReference>
<feature type="region of interest" description="Disordered" evidence="5">
    <location>
        <begin position="256"/>
        <end position="312"/>
    </location>
</feature>
<keyword evidence="9" id="KW-1185">Reference proteome</keyword>
<proteinExistence type="predicted"/>
<feature type="compositionally biased region" description="Gly residues" evidence="5">
    <location>
        <begin position="527"/>
        <end position="548"/>
    </location>
</feature>
<dbReference type="InterPro" id="IPR019931">
    <property type="entry name" value="LPXTG_anchor"/>
</dbReference>
<dbReference type="InterPro" id="IPR013783">
    <property type="entry name" value="Ig-like_fold"/>
</dbReference>
<evidence type="ECO:0000256" key="6">
    <source>
        <dbReference type="SAM" id="Phobius"/>
    </source>
</evidence>
<dbReference type="Gene3D" id="2.60.40.10">
    <property type="entry name" value="Immunoglobulins"/>
    <property type="match status" value="2"/>
</dbReference>
<protein>
    <recommendedName>
        <fullName evidence="7">Gram-positive cocci surface proteins LPxTG domain-containing protein</fullName>
    </recommendedName>
</protein>
<feature type="compositionally biased region" description="Gly residues" evidence="5">
    <location>
        <begin position="585"/>
        <end position="626"/>
    </location>
</feature>
<reference evidence="8 9" key="1">
    <citation type="submission" date="2019-11" db="EMBL/GenBank/DDBJ databases">
        <authorList>
            <person name="Jiang L.-Q."/>
        </authorList>
    </citation>
    <scope>NUCLEOTIDE SEQUENCE [LARGE SCALE GENOMIC DNA]</scope>
    <source>
        <strain evidence="8 9">YIM 132087</strain>
    </source>
</reference>
<dbReference type="Proteomes" id="UP000460221">
    <property type="component" value="Unassembled WGS sequence"/>
</dbReference>
<evidence type="ECO:0000256" key="3">
    <source>
        <dbReference type="ARBA" id="ARBA00022729"/>
    </source>
</evidence>
<feature type="region of interest" description="Disordered" evidence="5">
    <location>
        <begin position="465"/>
        <end position="650"/>
    </location>
</feature>
<keyword evidence="6" id="KW-0472">Membrane</keyword>
<evidence type="ECO:0000313" key="9">
    <source>
        <dbReference type="Proteomes" id="UP000460221"/>
    </source>
</evidence>
<dbReference type="EMBL" id="WLYK01000001">
    <property type="protein sequence ID" value="MTD13447.1"/>
    <property type="molecule type" value="Genomic_DNA"/>
</dbReference>
<organism evidence="8 9">
    <name type="scientific">Nakamurella alba</name>
    <dbReference type="NCBI Taxonomy" id="2665158"/>
    <lineage>
        <taxon>Bacteria</taxon>
        <taxon>Bacillati</taxon>
        <taxon>Actinomycetota</taxon>
        <taxon>Actinomycetes</taxon>
        <taxon>Nakamurellales</taxon>
        <taxon>Nakamurellaceae</taxon>
        <taxon>Nakamurella</taxon>
    </lineage>
</organism>
<feature type="domain" description="Gram-positive cocci surface proteins LPxTG" evidence="7">
    <location>
        <begin position="1115"/>
        <end position="1150"/>
    </location>
</feature>
<dbReference type="GO" id="GO:0005975">
    <property type="term" value="P:carbohydrate metabolic process"/>
    <property type="evidence" value="ECO:0007669"/>
    <property type="project" value="UniProtKB-ARBA"/>
</dbReference>
<keyword evidence="3" id="KW-0732">Signal</keyword>
<evidence type="ECO:0000256" key="2">
    <source>
        <dbReference type="ARBA" id="ARBA00022525"/>
    </source>
</evidence>